<reference evidence="1" key="2">
    <citation type="journal article" date="2015" name="Fish Shellfish Immunol.">
        <title>Early steps in the European eel (Anguilla anguilla)-Vibrio vulnificus interaction in the gills: Role of the RtxA13 toxin.</title>
        <authorList>
            <person name="Callol A."/>
            <person name="Pajuelo D."/>
            <person name="Ebbesson L."/>
            <person name="Teles M."/>
            <person name="MacKenzie S."/>
            <person name="Amaro C."/>
        </authorList>
    </citation>
    <scope>NUCLEOTIDE SEQUENCE</scope>
</reference>
<sequence length="23" mass="2527">MLASVIQLSSLRCSLVVVVCHLR</sequence>
<dbReference type="AlphaFoldDB" id="A0A0E9QF53"/>
<reference evidence="1" key="1">
    <citation type="submission" date="2014-11" db="EMBL/GenBank/DDBJ databases">
        <authorList>
            <person name="Amaro Gonzalez C."/>
        </authorList>
    </citation>
    <scope>NUCLEOTIDE SEQUENCE</scope>
</reference>
<organism evidence="1">
    <name type="scientific">Anguilla anguilla</name>
    <name type="common">European freshwater eel</name>
    <name type="synonym">Muraena anguilla</name>
    <dbReference type="NCBI Taxonomy" id="7936"/>
    <lineage>
        <taxon>Eukaryota</taxon>
        <taxon>Metazoa</taxon>
        <taxon>Chordata</taxon>
        <taxon>Craniata</taxon>
        <taxon>Vertebrata</taxon>
        <taxon>Euteleostomi</taxon>
        <taxon>Actinopterygii</taxon>
        <taxon>Neopterygii</taxon>
        <taxon>Teleostei</taxon>
        <taxon>Anguilliformes</taxon>
        <taxon>Anguillidae</taxon>
        <taxon>Anguilla</taxon>
    </lineage>
</organism>
<protein>
    <submittedName>
        <fullName evidence="1">Uncharacterized protein</fullName>
    </submittedName>
</protein>
<proteinExistence type="predicted"/>
<accession>A0A0E9QF53</accession>
<dbReference type="EMBL" id="GBXM01093854">
    <property type="protein sequence ID" value="JAH14723.1"/>
    <property type="molecule type" value="Transcribed_RNA"/>
</dbReference>
<evidence type="ECO:0000313" key="1">
    <source>
        <dbReference type="EMBL" id="JAH14723.1"/>
    </source>
</evidence>
<name>A0A0E9QF53_ANGAN</name>